<organism evidence="1 2">
    <name type="scientific">Legionella feeleii</name>
    <dbReference type="NCBI Taxonomy" id="453"/>
    <lineage>
        <taxon>Bacteria</taxon>
        <taxon>Pseudomonadati</taxon>
        <taxon>Pseudomonadota</taxon>
        <taxon>Gammaproteobacteria</taxon>
        <taxon>Legionellales</taxon>
        <taxon>Legionellaceae</taxon>
        <taxon>Legionella</taxon>
    </lineage>
</organism>
<gene>
    <name evidence="1" type="ORF">NCTC11978_00146</name>
</gene>
<evidence type="ECO:0000313" key="1">
    <source>
        <dbReference type="EMBL" id="STX36998.1"/>
    </source>
</evidence>
<name>A0A378IP30_9GAMM</name>
<proteinExistence type="predicted"/>
<dbReference type="EMBL" id="UGNY01000001">
    <property type="protein sequence ID" value="STX36998.1"/>
    <property type="molecule type" value="Genomic_DNA"/>
</dbReference>
<dbReference type="AlphaFoldDB" id="A0A378IP30"/>
<protein>
    <submittedName>
        <fullName evidence="1">Coiled-coil protein</fullName>
    </submittedName>
</protein>
<reference evidence="1 2" key="1">
    <citation type="submission" date="2018-06" db="EMBL/GenBank/DDBJ databases">
        <authorList>
            <consortium name="Pathogen Informatics"/>
            <person name="Doyle S."/>
        </authorList>
    </citation>
    <scope>NUCLEOTIDE SEQUENCE [LARGE SCALE GENOMIC DNA]</scope>
    <source>
        <strain evidence="1 2">NCTC11978</strain>
    </source>
</reference>
<sequence>MGGNLLETLQEEYDKAYKPIHARCEYFSNTASQIRQLLLTHFSNETTKAMLVEEAQTELEDGVQRCLVKEEVLIATAEQFNAASGRTLPSLVHALDEHIVTSGLPVIVLNNQYQLKLEKPYPAKVQDFMQQFVDSLTAYRISLGICDIYFAMIRYPYLDLTAHNECLCLAQQLQDLLPESGEKVDLQNRLRQAKANKKKINALLVNVYEGAQTFDEELPFKVQQLVEQFERGRLYLQDCYKKFPNNTKLAWLFFDGAWQALLKNIANSLYAAQCTYSSLYGSLTISPDFIAEINREIVQFRDAALERLPELKTELLMTAYQKTNQVIVSVKKIAAIKRISLDEAPPMLFATGEKSIWGLMAAYYQPLSEQPVASTWANPVVSSSTNDDLGNESPVL</sequence>
<dbReference type="Proteomes" id="UP000254033">
    <property type="component" value="Unassembled WGS sequence"/>
</dbReference>
<evidence type="ECO:0000313" key="2">
    <source>
        <dbReference type="Proteomes" id="UP000254033"/>
    </source>
</evidence>
<dbReference type="RefSeq" id="WP_147281838.1">
    <property type="nucleotide sequence ID" value="NZ_UGNY01000001.1"/>
</dbReference>
<accession>A0A378IP30</accession>